<feature type="transmembrane region" description="Helical" evidence="16">
    <location>
        <begin position="1021"/>
        <end position="1044"/>
    </location>
</feature>
<evidence type="ECO:0000256" key="7">
    <source>
        <dbReference type="ARBA" id="ARBA00022741"/>
    </source>
</evidence>
<dbReference type="InterPro" id="IPR025733">
    <property type="entry name" value="PAPs_C"/>
</dbReference>
<reference evidence="19 20" key="1">
    <citation type="journal article" date="2018" name="Plant J.">
        <title>Genome sequences of Chlorella sorokiniana UTEX 1602 and Micractinium conductrix SAG 241.80: implications to maltose excretion by a green alga.</title>
        <authorList>
            <person name="Arriola M.B."/>
            <person name="Velmurugan N."/>
            <person name="Zhang Y."/>
            <person name="Plunkett M.H."/>
            <person name="Hondzo H."/>
            <person name="Barney B.M."/>
        </authorList>
    </citation>
    <scope>NUCLEOTIDE SEQUENCE [LARGE SCALE GENOMIC DNA]</scope>
    <source>
        <strain evidence="20">UTEX 1602</strain>
    </source>
</reference>
<comment type="catalytic activity">
    <reaction evidence="14">
        <text>a phosphate monoester + H2O = an alcohol + phosphate</text>
        <dbReference type="Rhea" id="RHEA:15017"/>
        <dbReference type="ChEBI" id="CHEBI:15377"/>
        <dbReference type="ChEBI" id="CHEBI:30879"/>
        <dbReference type="ChEBI" id="CHEBI:43474"/>
        <dbReference type="ChEBI" id="CHEBI:67140"/>
        <dbReference type="EC" id="3.1.3.2"/>
    </reaction>
</comment>
<dbReference type="EC" id="3.1.3.2" evidence="14"/>
<evidence type="ECO:0000256" key="15">
    <source>
        <dbReference type="SAM" id="MobiDB-lite"/>
    </source>
</evidence>
<dbReference type="Pfam" id="PF00445">
    <property type="entry name" value="Ribonuclease_T2"/>
    <property type="match status" value="1"/>
</dbReference>
<dbReference type="SMART" id="SM00220">
    <property type="entry name" value="S_TKc"/>
    <property type="match status" value="1"/>
</dbReference>
<dbReference type="STRING" id="3076.A0A2P6TB37"/>
<dbReference type="GO" id="GO:0003993">
    <property type="term" value="F:acid phosphatase activity"/>
    <property type="evidence" value="ECO:0007669"/>
    <property type="project" value="UniProtKB-EC"/>
</dbReference>
<keyword evidence="8" id="KW-0418">Kinase</keyword>
<dbReference type="SMR" id="A0A2P6TB37"/>
<dbReference type="GO" id="GO:0005930">
    <property type="term" value="C:axoneme"/>
    <property type="evidence" value="ECO:0007669"/>
    <property type="project" value="UniProtKB-SubCell"/>
</dbReference>
<feature type="region of interest" description="Disordered" evidence="15">
    <location>
        <begin position="997"/>
        <end position="1016"/>
    </location>
</feature>
<dbReference type="PANTHER" id="PTHR22953">
    <property type="entry name" value="ACID PHOSPHATASE RELATED"/>
    <property type="match status" value="1"/>
</dbReference>
<dbReference type="PANTHER" id="PTHR22953:SF153">
    <property type="entry name" value="PURPLE ACID PHOSPHATASE"/>
    <property type="match status" value="1"/>
</dbReference>
<evidence type="ECO:0000259" key="17">
    <source>
        <dbReference type="PROSITE" id="PS50011"/>
    </source>
</evidence>
<dbReference type="GO" id="GO:0003723">
    <property type="term" value="F:RNA binding"/>
    <property type="evidence" value="ECO:0007669"/>
    <property type="project" value="InterPro"/>
</dbReference>
<evidence type="ECO:0000256" key="13">
    <source>
        <dbReference type="RuleBase" id="RU004328"/>
    </source>
</evidence>
<dbReference type="InterPro" id="IPR041792">
    <property type="entry name" value="MPP_PAP"/>
</dbReference>
<dbReference type="InterPro" id="IPR001568">
    <property type="entry name" value="RNase_T2-like"/>
</dbReference>
<dbReference type="InterPro" id="IPR039331">
    <property type="entry name" value="PAPs-like"/>
</dbReference>
<name>A0A2P6TB37_CHLSO</name>
<dbReference type="PROSITE" id="PS50181">
    <property type="entry name" value="FBOX"/>
    <property type="match status" value="1"/>
</dbReference>
<keyword evidence="4" id="KW-0723">Serine/threonine-protein kinase</keyword>
<evidence type="ECO:0000256" key="3">
    <source>
        <dbReference type="ARBA" id="ARBA00008723"/>
    </source>
</evidence>
<feature type="domain" description="F-box" evidence="18">
    <location>
        <begin position="1"/>
        <end position="54"/>
    </location>
</feature>
<dbReference type="GO" id="GO:0004674">
    <property type="term" value="F:protein serine/threonine kinase activity"/>
    <property type="evidence" value="ECO:0007669"/>
    <property type="project" value="UniProtKB-KW"/>
</dbReference>
<evidence type="ECO:0000256" key="12">
    <source>
        <dbReference type="PROSITE-ProRule" id="PRU10141"/>
    </source>
</evidence>
<dbReference type="Gene3D" id="3.60.21.10">
    <property type="match status" value="1"/>
</dbReference>
<dbReference type="SUPFAM" id="SSF49363">
    <property type="entry name" value="Purple acid phosphatase, N-terminal domain"/>
    <property type="match status" value="1"/>
</dbReference>
<comment type="caution">
    <text evidence="19">The sequence shown here is derived from an EMBL/GenBank/DDBJ whole genome shotgun (WGS) entry which is preliminary data.</text>
</comment>
<keyword evidence="16" id="KW-0812">Transmembrane</keyword>
<dbReference type="InterPro" id="IPR001245">
    <property type="entry name" value="Ser-Thr/Tyr_kinase_cat_dom"/>
</dbReference>
<feature type="binding site" evidence="12">
    <location>
        <position position="1257"/>
    </location>
    <ligand>
        <name>ATP</name>
        <dbReference type="ChEBI" id="CHEBI:30616"/>
    </ligand>
</feature>
<dbReference type="InterPro" id="IPR008963">
    <property type="entry name" value="Purple_acid_Pase-like_N"/>
</dbReference>
<dbReference type="SUPFAM" id="SSF56112">
    <property type="entry name" value="Protein kinase-like (PK-like)"/>
    <property type="match status" value="1"/>
</dbReference>
<evidence type="ECO:0000256" key="10">
    <source>
        <dbReference type="ARBA" id="ARBA00022840"/>
    </source>
</evidence>
<keyword evidence="20" id="KW-1185">Reference proteome</keyword>
<evidence type="ECO:0000256" key="9">
    <source>
        <dbReference type="ARBA" id="ARBA00022801"/>
    </source>
</evidence>
<comment type="subcellular location">
    <subcellularLocation>
        <location evidence="1">Cytoplasm</location>
        <location evidence="1">Cytoskeleton</location>
        <location evidence="1">Cilium axoneme</location>
    </subcellularLocation>
</comment>
<keyword evidence="11" id="KW-0325">Glycoprotein</keyword>
<dbReference type="InterPro" id="IPR017441">
    <property type="entry name" value="Protein_kinase_ATP_BS"/>
</dbReference>
<evidence type="ECO:0000256" key="16">
    <source>
        <dbReference type="SAM" id="Phobius"/>
    </source>
</evidence>
<evidence type="ECO:0000259" key="18">
    <source>
        <dbReference type="PROSITE" id="PS50181"/>
    </source>
</evidence>
<protein>
    <recommendedName>
        <fullName evidence="14">Purple acid phosphatase</fullName>
        <ecNumber evidence="14">3.1.3.2</ecNumber>
    </recommendedName>
</protein>
<dbReference type="PROSITE" id="PS00108">
    <property type="entry name" value="PROTEIN_KINASE_ST"/>
    <property type="match status" value="1"/>
</dbReference>
<dbReference type="InterPro" id="IPR032675">
    <property type="entry name" value="LRR_dom_sf"/>
</dbReference>
<sequence length="1526" mass="164543">MSLNELPDELLLHIFEALREVDPWSWDNKLYTAVPLVCRRWRSLTLSPQLLCKLSIDLHIMRRADLLPRLRSLCVWMACAAGHIRSLYLNLVFINPLRADQGEVEGLLAELQDMGSYVPSQLDCRSLTRLRLLCISLSQAEAGDYEPLWNLPALERLSLASCLQLPACLGRLAALRVLSISDSPMLEYDFELAEEEQDPSSDELQRQRAAALQQALSGLSAAQLTQLALATNYPADCSQALMRLPAAMAQRLLLAALCLAVAWGPAPTARAQVSYSSLYHRPAERPALALDHARLARSPQSNAHSPEQVHLAFAGPGAYAVTWVTYPLDRPRLDSSAEQQAGAAAGTARRLAAAPGSQQQQLMAAASDAAGRLDRRRKDRCAPVVQAGGKSVVQYGTASGDYQHTVESPDPPACYSSGNYVSGAIHRVIFGAGYEGPLPYNNTIFYRVGDPTRGWSDEFSFRTAPLVGLDALPYRLGLVGDLGQTDHSLSTLEHMVATNADSVILTGDLSYADGYQPRWDTWGRLVAPHTSRQVWMYCVGNHEIELTDGVKDFLSYTTRFYCPYRHSLSESPLYYSYDVAGAHVIMLSSYSPYSRDSEQYAWLLRDLASVDRARTPWLVVSFHAPWYNSNYAHQGEGEEMRKAMEPVLYEHGVDFVFCGHVHAYERHHRVFDNRLDHCAPIHINIGDGGNKEGPDKKYYAQPKYSAYREPSFGHGTLDLLDATHAEWRWHRNQDDGPESADFVSVVRDPDCKSLRAERLAAWRANQAAAGSGGVQQAQQGQQQGQQERSTAWLEEQAEEQALILEREAEQRAATAAQRQHLSEEAEQQHGLWCGLSVDMLVLKHGWAPIFCENADRTGAFCGGTTPFGAFRLNRLAAKTFEGKDVTGCNDPAFTSSDVPQDLLPELNCVWNSYAVPNNNEQLWSSIWSEATEGGVCTGLSPSEWMRRAVQLRDQYNPDRAFKSAGIVEGGATTAAAITSAFSSAYGRNPHVACNKATTTASSSSSSSSSSDSGGGGGVNGAAIGAAVGIAIAVVAAAVIGFAFWRKKRRARLPRGPADTTGTLGFGGSPTRPHGPPAATATLGSLGSLGTVPTRPHGGPPMSLASMMEAGGGAGAAMAGGAAVVGAGGAAQAWQPLPDPGAGLPPPLPAQELDTFVRPGSSAMLGSASAATASAVLAQDPLMSYIYNSRVSVASRSSARTAGSGGGASSVRTPSSTGIDMHPWEIGFGELSILRPIGEGSFGRVYLANWRGVFVACKVLLMGGAGAADPQRALTLSSPVLNKLEEEASLLASLRHPNIVNFFGICHDPPCIVTEYAAYGSLAELLARARAEPAVAEALTWPRRLAMLITAATGMLYLHNRPAGAIVHRDLKSPNLLVDQAWNCKVTDFNLSRILEDTTQGSSMAAMNPRWLAPEVMQGQRATRASDVFSFSVVMWEMLTLDVPYGSGNPWQLVSHVLSGGRLDLPPPEALPGGSSPALQAGLPAYVALMKRCWAQAPEDRPAFDHIVQQLRVLLEQANGGEPAAEY</sequence>
<proteinExistence type="inferred from homology"/>
<feature type="compositionally biased region" description="Low complexity" evidence="15">
    <location>
        <begin position="1000"/>
        <end position="1011"/>
    </location>
</feature>
<comment type="similarity">
    <text evidence="3 14">Belongs to the metallophosphoesterase superfamily. Purple acid phosphatase family.</text>
</comment>
<dbReference type="Pfam" id="PF07714">
    <property type="entry name" value="PK_Tyr_Ser-Thr"/>
    <property type="match status" value="1"/>
</dbReference>
<evidence type="ECO:0000256" key="4">
    <source>
        <dbReference type="ARBA" id="ARBA00022527"/>
    </source>
</evidence>
<evidence type="ECO:0000313" key="19">
    <source>
        <dbReference type="EMBL" id="PRW05763.1"/>
    </source>
</evidence>
<keyword evidence="7 12" id="KW-0547">Nucleotide-binding</keyword>
<dbReference type="Gene3D" id="3.90.730.10">
    <property type="entry name" value="Ribonuclease T2-like"/>
    <property type="match status" value="1"/>
</dbReference>
<dbReference type="InterPro" id="IPR000719">
    <property type="entry name" value="Prot_kinase_dom"/>
</dbReference>
<keyword evidence="16" id="KW-0472">Membrane</keyword>
<keyword evidence="16" id="KW-1133">Transmembrane helix</keyword>
<dbReference type="Gene3D" id="1.10.510.10">
    <property type="entry name" value="Transferase(Phosphotransferase) domain 1"/>
    <property type="match status" value="1"/>
</dbReference>
<dbReference type="InterPro" id="IPR011009">
    <property type="entry name" value="Kinase-like_dom_sf"/>
</dbReference>
<evidence type="ECO:0000256" key="2">
    <source>
        <dbReference type="ARBA" id="ARBA00007469"/>
    </source>
</evidence>
<dbReference type="InterPro" id="IPR001810">
    <property type="entry name" value="F-box_dom"/>
</dbReference>
<dbReference type="CDD" id="cd13999">
    <property type="entry name" value="STKc_MAP3K-like"/>
    <property type="match status" value="1"/>
</dbReference>
<dbReference type="InterPro" id="IPR004843">
    <property type="entry name" value="Calcineurin-like_PHP"/>
</dbReference>
<feature type="domain" description="Protein kinase" evidence="17">
    <location>
        <begin position="1230"/>
        <end position="1514"/>
    </location>
</feature>
<feature type="compositionally biased region" description="Low complexity" evidence="15">
    <location>
        <begin position="771"/>
        <end position="786"/>
    </location>
</feature>
<evidence type="ECO:0000256" key="1">
    <source>
        <dbReference type="ARBA" id="ARBA00004430"/>
    </source>
</evidence>
<dbReference type="InterPro" id="IPR036430">
    <property type="entry name" value="RNase_T2-like_sf"/>
</dbReference>
<keyword evidence="10 12" id="KW-0067">ATP-binding</keyword>
<organism evidence="19 20">
    <name type="scientific">Chlorella sorokiniana</name>
    <name type="common">Freshwater green alga</name>
    <dbReference type="NCBI Taxonomy" id="3076"/>
    <lineage>
        <taxon>Eukaryota</taxon>
        <taxon>Viridiplantae</taxon>
        <taxon>Chlorophyta</taxon>
        <taxon>core chlorophytes</taxon>
        <taxon>Trebouxiophyceae</taxon>
        <taxon>Chlorellales</taxon>
        <taxon>Chlorellaceae</taxon>
        <taxon>Chlorella clade</taxon>
        <taxon>Chlorella</taxon>
    </lineage>
</organism>
<dbReference type="SUPFAM" id="SSF55895">
    <property type="entry name" value="Ribonuclease Rh-like"/>
    <property type="match status" value="1"/>
</dbReference>
<evidence type="ECO:0000256" key="5">
    <source>
        <dbReference type="ARBA" id="ARBA00022679"/>
    </source>
</evidence>
<evidence type="ECO:0000256" key="8">
    <source>
        <dbReference type="ARBA" id="ARBA00022777"/>
    </source>
</evidence>
<evidence type="ECO:0000313" key="20">
    <source>
        <dbReference type="Proteomes" id="UP000239899"/>
    </source>
</evidence>
<feature type="region of interest" description="Disordered" evidence="15">
    <location>
        <begin position="771"/>
        <end position="794"/>
    </location>
</feature>
<feature type="region of interest" description="Disordered" evidence="15">
    <location>
        <begin position="1053"/>
        <end position="1079"/>
    </location>
</feature>
<dbReference type="GO" id="GO:0033897">
    <property type="term" value="F:ribonuclease T2 activity"/>
    <property type="evidence" value="ECO:0007669"/>
    <property type="project" value="InterPro"/>
</dbReference>
<dbReference type="Pfam" id="PF00149">
    <property type="entry name" value="Metallophos"/>
    <property type="match status" value="1"/>
</dbReference>
<dbReference type="SUPFAM" id="SSF81383">
    <property type="entry name" value="F-box domain"/>
    <property type="match status" value="1"/>
</dbReference>
<dbReference type="SUPFAM" id="SSF56300">
    <property type="entry name" value="Metallo-dependent phosphatases"/>
    <property type="match status" value="1"/>
</dbReference>
<dbReference type="GO" id="GO:0005524">
    <property type="term" value="F:ATP binding"/>
    <property type="evidence" value="ECO:0007669"/>
    <property type="project" value="UniProtKB-UniRule"/>
</dbReference>
<evidence type="ECO:0000256" key="11">
    <source>
        <dbReference type="ARBA" id="ARBA00023180"/>
    </source>
</evidence>
<dbReference type="EMBL" id="LHPG02000029">
    <property type="protein sequence ID" value="PRW05763.1"/>
    <property type="molecule type" value="Genomic_DNA"/>
</dbReference>
<evidence type="ECO:0000256" key="14">
    <source>
        <dbReference type="RuleBase" id="RU361203"/>
    </source>
</evidence>
<comment type="similarity">
    <text evidence="2 13">Belongs to the RNase T2 family.</text>
</comment>
<keyword evidence="5" id="KW-0808">Transferase</keyword>
<dbReference type="GO" id="GO:0046872">
    <property type="term" value="F:metal ion binding"/>
    <property type="evidence" value="ECO:0007669"/>
    <property type="project" value="InterPro"/>
</dbReference>
<accession>A0A2P6TB37</accession>
<dbReference type="PROSITE" id="PS00107">
    <property type="entry name" value="PROTEIN_KINASE_ATP"/>
    <property type="match status" value="1"/>
</dbReference>
<dbReference type="Gene3D" id="3.80.10.10">
    <property type="entry name" value="Ribonuclease Inhibitor"/>
    <property type="match status" value="1"/>
</dbReference>
<dbReference type="InterPro" id="IPR029052">
    <property type="entry name" value="Metallo-depent_PP-like"/>
</dbReference>
<dbReference type="Pfam" id="PF12937">
    <property type="entry name" value="F-box-like"/>
    <property type="match status" value="1"/>
</dbReference>
<dbReference type="InterPro" id="IPR008271">
    <property type="entry name" value="Ser/Thr_kinase_AS"/>
</dbReference>
<evidence type="ECO:0000256" key="6">
    <source>
        <dbReference type="ARBA" id="ARBA00022729"/>
    </source>
</evidence>
<dbReference type="CDD" id="cd00839">
    <property type="entry name" value="MPP_PAPs"/>
    <property type="match status" value="1"/>
</dbReference>
<keyword evidence="9 14" id="KW-0378">Hydrolase</keyword>
<dbReference type="PROSITE" id="PS50011">
    <property type="entry name" value="PROTEIN_KINASE_DOM"/>
    <property type="match status" value="1"/>
</dbReference>
<dbReference type="InterPro" id="IPR036047">
    <property type="entry name" value="F-box-like_dom_sf"/>
</dbReference>
<gene>
    <name evidence="19" type="ORF">C2E21_9560</name>
</gene>
<dbReference type="Pfam" id="PF14008">
    <property type="entry name" value="Metallophos_C"/>
    <property type="match status" value="1"/>
</dbReference>
<dbReference type="OrthoDB" id="407721at2759"/>
<dbReference type="Gene3D" id="2.60.40.380">
    <property type="entry name" value="Purple acid phosphatase-like, N-terminal"/>
    <property type="match status" value="1"/>
</dbReference>
<dbReference type="Proteomes" id="UP000239899">
    <property type="component" value="Unassembled WGS sequence"/>
</dbReference>
<keyword evidence="6" id="KW-0732">Signal</keyword>